<dbReference type="SUPFAM" id="SSF48726">
    <property type="entry name" value="Immunoglobulin"/>
    <property type="match status" value="1"/>
</dbReference>
<protein>
    <recommendedName>
        <fullName evidence="4">Ig-like domain-containing protein</fullName>
    </recommendedName>
</protein>
<sequence>MKLLYFLILDVSCGSPELSQPSSMLVKPGESLTITCNVAGYSVSDGSVSYATGWVRKPAGKTMEWISHIWDNGDIYQNDALKNKFSISRDASINSVSLQGNSLKPEDTAVYYCVRCPSQQYKKAADMYKNTDKM</sequence>
<proteinExistence type="predicted"/>
<dbReference type="InterPro" id="IPR013106">
    <property type="entry name" value="Ig_V-set"/>
</dbReference>
<evidence type="ECO:0000256" key="2">
    <source>
        <dbReference type="ARBA" id="ARBA00023130"/>
    </source>
</evidence>
<keyword evidence="6" id="KW-1185">Reference proteome</keyword>
<dbReference type="InterPro" id="IPR007110">
    <property type="entry name" value="Ig-like_dom"/>
</dbReference>
<dbReference type="PANTHER" id="PTHR23266">
    <property type="entry name" value="IMMUNOGLOBULIN HEAVY CHAIN"/>
    <property type="match status" value="1"/>
</dbReference>
<dbReference type="GO" id="GO:0019814">
    <property type="term" value="C:immunoglobulin complex"/>
    <property type="evidence" value="ECO:0007669"/>
    <property type="project" value="UniProtKB-KW"/>
</dbReference>
<dbReference type="Ensembl" id="ENSELUT00000107996.1">
    <property type="protein sequence ID" value="ENSELUP00000096300.1"/>
    <property type="gene ID" value="ENSELUG00000041005.1"/>
</dbReference>
<evidence type="ECO:0000313" key="6">
    <source>
        <dbReference type="Proteomes" id="UP000265140"/>
    </source>
</evidence>
<evidence type="ECO:0000256" key="3">
    <source>
        <dbReference type="ARBA" id="ARBA00043265"/>
    </source>
</evidence>
<dbReference type="Gene3D" id="2.60.40.10">
    <property type="entry name" value="Immunoglobulins"/>
    <property type="match status" value="1"/>
</dbReference>
<dbReference type="InterPro" id="IPR050199">
    <property type="entry name" value="IgHV"/>
</dbReference>
<dbReference type="InterPro" id="IPR036179">
    <property type="entry name" value="Ig-like_dom_sf"/>
</dbReference>
<feature type="domain" description="Ig-like" evidence="4">
    <location>
        <begin position="16"/>
        <end position="113"/>
    </location>
</feature>
<organism evidence="5 6">
    <name type="scientific">Esox lucius</name>
    <name type="common">Northern pike</name>
    <dbReference type="NCBI Taxonomy" id="8010"/>
    <lineage>
        <taxon>Eukaryota</taxon>
        <taxon>Metazoa</taxon>
        <taxon>Chordata</taxon>
        <taxon>Craniata</taxon>
        <taxon>Vertebrata</taxon>
        <taxon>Euteleostomi</taxon>
        <taxon>Actinopterygii</taxon>
        <taxon>Neopterygii</taxon>
        <taxon>Teleostei</taxon>
        <taxon>Protacanthopterygii</taxon>
        <taxon>Esociformes</taxon>
        <taxon>Esocidae</taxon>
        <taxon>Esox</taxon>
    </lineage>
</organism>
<name>A0AAY5L6Z6_ESOLU</name>
<dbReference type="SMART" id="SM00409">
    <property type="entry name" value="IG"/>
    <property type="match status" value="1"/>
</dbReference>
<evidence type="ECO:0000313" key="5">
    <source>
        <dbReference type="Ensembl" id="ENSELUP00000096300.1"/>
    </source>
</evidence>
<evidence type="ECO:0000256" key="1">
    <source>
        <dbReference type="ARBA" id="ARBA00022859"/>
    </source>
</evidence>
<keyword evidence="3" id="KW-1280">Immunoglobulin</keyword>
<reference evidence="5" key="2">
    <citation type="submission" date="2025-08" db="UniProtKB">
        <authorList>
            <consortium name="Ensembl"/>
        </authorList>
    </citation>
    <scope>IDENTIFICATION</scope>
</reference>
<dbReference type="InterPro" id="IPR003599">
    <property type="entry name" value="Ig_sub"/>
</dbReference>
<reference evidence="5 6" key="1">
    <citation type="submission" date="2020-02" db="EMBL/GenBank/DDBJ databases">
        <title>Esox lucius (northern pike) genome, fEsoLuc1, primary haplotype.</title>
        <authorList>
            <person name="Myers G."/>
            <person name="Karagic N."/>
            <person name="Meyer A."/>
            <person name="Pippel M."/>
            <person name="Reichard M."/>
            <person name="Winkler S."/>
            <person name="Tracey A."/>
            <person name="Sims Y."/>
            <person name="Howe K."/>
            <person name="Rhie A."/>
            <person name="Formenti G."/>
            <person name="Durbin R."/>
            <person name="Fedrigo O."/>
            <person name="Jarvis E.D."/>
        </authorList>
    </citation>
    <scope>NUCLEOTIDE SEQUENCE [LARGE SCALE GENOMIC DNA]</scope>
</reference>
<dbReference type="GeneTree" id="ENSGT01020000230358"/>
<dbReference type="SMART" id="SM00406">
    <property type="entry name" value="IGv"/>
    <property type="match status" value="1"/>
</dbReference>
<dbReference type="GO" id="GO:0005576">
    <property type="term" value="C:extracellular region"/>
    <property type="evidence" value="ECO:0007669"/>
    <property type="project" value="UniProtKB-ARBA"/>
</dbReference>
<dbReference type="Pfam" id="PF07686">
    <property type="entry name" value="V-set"/>
    <property type="match status" value="1"/>
</dbReference>
<dbReference type="InterPro" id="IPR013783">
    <property type="entry name" value="Ig-like_fold"/>
</dbReference>
<evidence type="ECO:0000259" key="4">
    <source>
        <dbReference type="PROSITE" id="PS50835"/>
    </source>
</evidence>
<keyword evidence="2" id="KW-1064">Adaptive immunity</keyword>
<dbReference type="PROSITE" id="PS50835">
    <property type="entry name" value="IG_LIKE"/>
    <property type="match status" value="1"/>
</dbReference>
<accession>A0AAY5L6Z6</accession>
<reference evidence="5" key="3">
    <citation type="submission" date="2025-09" db="UniProtKB">
        <authorList>
            <consortium name="Ensembl"/>
        </authorList>
    </citation>
    <scope>IDENTIFICATION</scope>
</reference>
<dbReference type="GO" id="GO:0002250">
    <property type="term" value="P:adaptive immune response"/>
    <property type="evidence" value="ECO:0007669"/>
    <property type="project" value="UniProtKB-KW"/>
</dbReference>
<dbReference type="Proteomes" id="UP000265140">
    <property type="component" value="Chromosome 11"/>
</dbReference>
<keyword evidence="1" id="KW-0391">Immunity</keyword>
<dbReference type="AlphaFoldDB" id="A0AAY5L6Z6"/>